<evidence type="ECO:0000313" key="2">
    <source>
        <dbReference type="Proteomes" id="UP000001307"/>
    </source>
</evidence>
<organism evidence="1">
    <name type="scientific">Oikopleura dioica</name>
    <name type="common">Tunicate</name>
    <dbReference type="NCBI Taxonomy" id="34765"/>
    <lineage>
        <taxon>Eukaryota</taxon>
        <taxon>Metazoa</taxon>
        <taxon>Chordata</taxon>
        <taxon>Tunicata</taxon>
        <taxon>Appendicularia</taxon>
        <taxon>Copelata</taxon>
        <taxon>Oikopleuridae</taxon>
        <taxon>Oikopleura</taxon>
    </lineage>
</organism>
<accession>E4WSU5</accession>
<dbReference type="InParanoid" id="E4WSU5"/>
<dbReference type="OrthoDB" id="10447431at2759"/>
<name>E4WSU5_OIKDI</name>
<sequence length="328" mass="37044">MKLSFGILASCHVAYAQYKPKKWHSKWVQKSAQSPMKAFGRSLTAGVEQNPCENATLTFIDENEIENGYWVCPEMTEAQSEISCFGKCNEGHEQQWKRALVIVQCKNPPNTKSKVKGDLVCSENSSEEEKCKNAESDFISQNPIENGHFVCKDDTENEHRICTATCDDENAQSRWKSGIFYVVCGEKIKIKNKLKGELACLSTSSENLCQAVIDNGDINIPSGSLVYTHEKKGTLNYDVKCDDDKIMGSASCKDGKFWSKKLRDFPNTCNSSMVCREEQAYNVTDIGDGEWKCKNKQPNEMFCKGKCNQEKSKMNDGSILKKFKSYYF</sequence>
<dbReference type="EMBL" id="FN653016">
    <property type="protein sequence ID" value="CBY06903.1"/>
    <property type="molecule type" value="Genomic_DNA"/>
</dbReference>
<keyword evidence="2" id="KW-1185">Reference proteome</keyword>
<proteinExistence type="predicted"/>
<dbReference type="AlphaFoldDB" id="E4WSU5"/>
<gene>
    <name evidence="1" type="ORF">GSOID_T00005975001</name>
</gene>
<dbReference type="Proteomes" id="UP000001307">
    <property type="component" value="Unassembled WGS sequence"/>
</dbReference>
<evidence type="ECO:0000313" key="1">
    <source>
        <dbReference type="EMBL" id="CBY06903.1"/>
    </source>
</evidence>
<reference evidence="1" key="1">
    <citation type="journal article" date="2010" name="Science">
        <title>Plasticity of animal genome architecture unmasked by rapid evolution of a pelagic tunicate.</title>
        <authorList>
            <person name="Denoeud F."/>
            <person name="Henriet S."/>
            <person name="Mungpakdee S."/>
            <person name="Aury J.M."/>
            <person name="Da Silva C."/>
            <person name="Brinkmann H."/>
            <person name="Mikhaleva J."/>
            <person name="Olsen L.C."/>
            <person name="Jubin C."/>
            <person name="Canestro C."/>
            <person name="Bouquet J.M."/>
            <person name="Danks G."/>
            <person name="Poulain J."/>
            <person name="Campsteijn C."/>
            <person name="Adamski M."/>
            <person name="Cross I."/>
            <person name="Yadetie F."/>
            <person name="Muffato M."/>
            <person name="Louis A."/>
            <person name="Butcher S."/>
            <person name="Tsagkogeorga G."/>
            <person name="Konrad A."/>
            <person name="Singh S."/>
            <person name="Jensen M.F."/>
            <person name="Cong E.H."/>
            <person name="Eikeseth-Otteraa H."/>
            <person name="Noel B."/>
            <person name="Anthouard V."/>
            <person name="Porcel B.M."/>
            <person name="Kachouri-Lafond R."/>
            <person name="Nishino A."/>
            <person name="Ugolini M."/>
            <person name="Chourrout P."/>
            <person name="Nishida H."/>
            <person name="Aasland R."/>
            <person name="Huzurbazar S."/>
            <person name="Westhof E."/>
            <person name="Delsuc F."/>
            <person name="Lehrach H."/>
            <person name="Reinhardt R."/>
            <person name="Weissenbach J."/>
            <person name="Roy S.W."/>
            <person name="Artiguenave F."/>
            <person name="Postlethwait J.H."/>
            <person name="Manak J.R."/>
            <person name="Thompson E.M."/>
            <person name="Jaillon O."/>
            <person name="Du Pasquier L."/>
            <person name="Boudinot P."/>
            <person name="Liberles D.A."/>
            <person name="Volff J.N."/>
            <person name="Philippe H."/>
            <person name="Lenhard B."/>
            <person name="Roest Crollius H."/>
            <person name="Wincker P."/>
            <person name="Chourrout D."/>
        </authorList>
    </citation>
    <scope>NUCLEOTIDE SEQUENCE [LARGE SCALE GENOMIC DNA]</scope>
</reference>
<protein>
    <submittedName>
        <fullName evidence="1">Uncharacterized protein</fullName>
    </submittedName>
</protein>